<organism evidence="1 2">
    <name type="scientific">Pedosphaera parvula (strain Ellin514)</name>
    <dbReference type="NCBI Taxonomy" id="320771"/>
    <lineage>
        <taxon>Bacteria</taxon>
        <taxon>Pseudomonadati</taxon>
        <taxon>Verrucomicrobiota</taxon>
        <taxon>Pedosphaerae</taxon>
        <taxon>Pedosphaerales</taxon>
        <taxon>Pedosphaeraceae</taxon>
        <taxon>Pedosphaera</taxon>
    </lineage>
</organism>
<keyword evidence="2" id="KW-1185">Reference proteome</keyword>
<gene>
    <name evidence="1" type="ORF">Cflav_PD0468</name>
</gene>
<dbReference type="InterPro" id="IPR035093">
    <property type="entry name" value="RelE/ParE_toxin_dom_sf"/>
</dbReference>
<proteinExistence type="predicted"/>
<evidence type="ECO:0000313" key="1">
    <source>
        <dbReference type="EMBL" id="EEF57600.1"/>
    </source>
</evidence>
<dbReference type="Gene3D" id="3.30.2310.20">
    <property type="entry name" value="RelE-like"/>
    <property type="match status" value="1"/>
</dbReference>
<dbReference type="Proteomes" id="UP000003688">
    <property type="component" value="Unassembled WGS sequence"/>
</dbReference>
<dbReference type="RefSeq" id="WP_007418346.1">
    <property type="nucleotide sequence ID" value="NZ_ABOX02000062.1"/>
</dbReference>
<dbReference type="EMBL" id="ABOX02000062">
    <property type="protein sequence ID" value="EEF57600.1"/>
    <property type="molecule type" value="Genomic_DNA"/>
</dbReference>
<sequence length="125" mass="14569">MRPFQIIFNPTSAGELARMPKELQLHILGEFRGLPQQVMNTDLDAFGKLERAGRTLHRFRVGDYRVYFEKHDLGLVVYRILSRHTLKDFYFRSGLKLDEDEALQQNPKFWELIEAARSASAKTAE</sequence>
<dbReference type="SUPFAM" id="SSF143011">
    <property type="entry name" value="RelE-like"/>
    <property type="match status" value="1"/>
</dbReference>
<name>B9XRB3_PEDPL</name>
<protein>
    <recommendedName>
        <fullName evidence="3">Plasmid stabilization system</fullName>
    </recommendedName>
</protein>
<reference evidence="1 2" key="1">
    <citation type="journal article" date="2011" name="J. Bacteriol.">
        <title>Genome sequence of 'Pedosphaera parvula' Ellin514, an aerobic Verrucomicrobial isolate from pasture soil.</title>
        <authorList>
            <person name="Kant R."/>
            <person name="van Passel M.W."/>
            <person name="Sangwan P."/>
            <person name="Palva A."/>
            <person name="Lucas S."/>
            <person name="Copeland A."/>
            <person name="Lapidus A."/>
            <person name="Glavina Del Rio T."/>
            <person name="Dalin E."/>
            <person name="Tice H."/>
            <person name="Bruce D."/>
            <person name="Goodwin L."/>
            <person name="Pitluck S."/>
            <person name="Chertkov O."/>
            <person name="Larimer F.W."/>
            <person name="Land M.L."/>
            <person name="Hauser L."/>
            <person name="Brettin T.S."/>
            <person name="Detter J.C."/>
            <person name="Han S."/>
            <person name="de Vos W.M."/>
            <person name="Janssen P.H."/>
            <person name="Smidt H."/>
        </authorList>
    </citation>
    <scope>NUCLEOTIDE SEQUENCE [LARGE SCALE GENOMIC DNA]</scope>
    <source>
        <strain evidence="1 2">Ellin514</strain>
    </source>
</reference>
<evidence type="ECO:0000313" key="2">
    <source>
        <dbReference type="Proteomes" id="UP000003688"/>
    </source>
</evidence>
<comment type="caution">
    <text evidence="1">The sequence shown here is derived from an EMBL/GenBank/DDBJ whole genome shotgun (WGS) entry which is preliminary data.</text>
</comment>
<evidence type="ECO:0008006" key="3">
    <source>
        <dbReference type="Google" id="ProtNLM"/>
    </source>
</evidence>
<accession>B9XRB3</accession>
<dbReference type="OrthoDB" id="193331at2"/>
<dbReference type="AlphaFoldDB" id="B9XRB3"/>